<comment type="caution">
    <text evidence="1">The sequence shown here is derived from an EMBL/GenBank/DDBJ whole genome shotgun (WGS) entry which is preliminary data.</text>
</comment>
<name>A0A1F5G3P5_9BACT</name>
<organism evidence="1 2">
    <name type="scientific">Candidatus Curtissbacteria bacterium RBG_13_35_7</name>
    <dbReference type="NCBI Taxonomy" id="1797705"/>
    <lineage>
        <taxon>Bacteria</taxon>
        <taxon>Candidatus Curtissiibacteriota</taxon>
    </lineage>
</organism>
<dbReference type="AlphaFoldDB" id="A0A1F5G3P5"/>
<sequence>MRFVEQERVTEYIGAIEIMSKLGELLAKIFMATKSLPKNCSLSKIAYIPFDPDFIRLIPPIYLKPPDKLQIIKEFLLEDLTTQDPDTKHNKQIVAFEEAFKKTLSNG</sequence>
<evidence type="ECO:0000313" key="2">
    <source>
        <dbReference type="Proteomes" id="UP000176317"/>
    </source>
</evidence>
<proteinExistence type="predicted"/>
<gene>
    <name evidence="1" type="ORF">A2164_03610</name>
</gene>
<dbReference type="Proteomes" id="UP000176317">
    <property type="component" value="Unassembled WGS sequence"/>
</dbReference>
<reference evidence="1 2" key="1">
    <citation type="journal article" date="2016" name="Nat. Commun.">
        <title>Thousands of microbial genomes shed light on interconnected biogeochemical processes in an aquifer system.</title>
        <authorList>
            <person name="Anantharaman K."/>
            <person name="Brown C.T."/>
            <person name="Hug L.A."/>
            <person name="Sharon I."/>
            <person name="Castelle C.J."/>
            <person name="Probst A.J."/>
            <person name="Thomas B.C."/>
            <person name="Singh A."/>
            <person name="Wilkins M.J."/>
            <person name="Karaoz U."/>
            <person name="Brodie E.L."/>
            <person name="Williams K.H."/>
            <person name="Hubbard S.S."/>
            <person name="Banfield J.F."/>
        </authorList>
    </citation>
    <scope>NUCLEOTIDE SEQUENCE [LARGE SCALE GENOMIC DNA]</scope>
</reference>
<dbReference type="EMBL" id="MFAT01000028">
    <property type="protein sequence ID" value="OGD86468.1"/>
    <property type="molecule type" value="Genomic_DNA"/>
</dbReference>
<accession>A0A1F5G3P5</accession>
<evidence type="ECO:0000313" key="1">
    <source>
        <dbReference type="EMBL" id="OGD86468.1"/>
    </source>
</evidence>
<protein>
    <submittedName>
        <fullName evidence="1">Uncharacterized protein</fullName>
    </submittedName>
</protein>